<dbReference type="EMBL" id="JACJJL010000009">
    <property type="protein sequence ID" value="MBM6661478.1"/>
    <property type="molecule type" value="Genomic_DNA"/>
</dbReference>
<dbReference type="InterPro" id="IPR016624">
    <property type="entry name" value="UCP014753"/>
</dbReference>
<feature type="chain" id="PRO_5036945010" evidence="1">
    <location>
        <begin position="22"/>
        <end position="637"/>
    </location>
</feature>
<dbReference type="Proteomes" id="UP000764045">
    <property type="component" value="Unassembled WGS sequence"/>
</dbReference>
<gene>
    <name evidence="3" type="ORF">H6B30_06885</name>
</gene>
<keyword evidence="1" id="KW-0732">Signal</keyword>
<dbReference type="RefSeq" id="WP_205109027.1">
    <property type="nucleotide sequence ID" value="NZ_JACJJL010000009.1"/>
</dbReference>
<reference evidence="3 4" key="1">
    <citation type="journal article" date="2021" name="Sci. Rep.">
        <title>The distribution of antibiotic resistance genes in chicken gut microbiota commensals.</title>
        <authorList>
            <person name="Juricova H."/>
            <person name="Matiasovicova J."/>
            <person name="Kubasova T."/>
            <person name="Cejkova D."/>
            <person name="Rychlik I."/>
        </authorList>
    </citation>
    <scope>NUCLEOTIDE SEQUENCE [LARGE SCALE GENOMIC DNA]</scope>
    <source>
        <strain evidence="3 4">An819</strain>
    </source>
</reference>
<dbReference type="Pfam" id="PF10022">
    <property type="entry name" value="DUF2264"/>
    <property type="match status" value="1"/>
</dbReference>
<dbReference type="AlphaFoldDB" id="A0A939B2H8"/>
<proteinExistence type="predicted"/>
<sequence>MNKAFFLTLSLAIATTLSAMGAGNVFKVDNPDSKLSPYTGMTRRHWIEADKYLLEGAFGHIRSLDDPMYFDRLGNVCYPKDNSRVRGATLEGMCRTLFLASPLLREDSTLTINGIRLADYYRRQLSLLVDPDSKQYVAHRGNRGPCQDLVEFGALGISLFICGDVLWEPLPKATRDSLYSMIESYADGPTIPQNWRFFNVFPMSFFKSKGYEVNDSLLVKYVRLLQGDYRGDGWYLDHPNYDFYSMWAYQLYGELWARFFGREHYPELAAQFEKNFAEMYRSYPRMFGRDGHMPMWGRSNMYRFAAAAPLAWGDGINYGWMRRIASGCLLQFLQNPDFIYADGVPTPGFYGLFDPVLQGYSCRGSVYWCAKAFLPLMLPESHPYWSDTENEGFWAGMKAGEVDNLWLPGPKMLITNYANSGAAETRAFCDYDTERRGAEKFRGSEQYNRLAYNTLFPWMADGKNGEVAMAYVVKNAKGQWEPMRRYTTTGYADGTLHRTVWLQSDKRFTMSLADKTLPDGMMRSDSVTGCATPTTLRLGHYALPERDTPIKEATISLKNGLKAYTIYNGRHSLALVPIKGWGKVEYVRTEGLHPETRFAETINATADVNGPTELKTLMLFKEGQFDRKSIEKAIKQL</sequence>
<dbReference type="InterPro" id="IPR049349">
    <property type="entry name" value="DUF2264_N"/>
</dbReference>
<evidence type="ECO:0000313" key="3">
    <source>
        <dbReference type="EMBL" id="MBM6661478.1"/>
    </source>
</evidence>
<evidence type="ECO:0000256" key="1">
    <source>
        <dbReference type="SAM" id="SignalP"/>
    </source>
</evidence>
<feature type="domain" description="DUF2264" evidence="2">
    <location>
        <begin position="42"/>
        <end position="390"/>
    </location>
</feature>
<dbReference type="PIRSF" id="PIRSF014753">
    <property type="entry name" value="UCP014753"/>
    <property type="match status" value="1"/>
</dbReference>
<comment type="caution">
    <text evidence="3">The sequence shown here is derived from an EMBL/GenBank/DDBJ whole genome shotgun (WGS) entry which is preliminary data.</text>
</comment>
<dbReference type="PANTHER" id="PTHR35339">
    <property type="entry name" value="LINALOOL DEHYDRATASE_ISOMERASE DOMAIN-CONTAINING PROTEIN"/>
    <property type="match status" value="1"/>
</dbReference>
<organism evidence="3 4">
    <name type="scientific">Marseilla massiliensis</name>
    <dbReference type="NCBI Taxonomy" id="1841864"/>
    <lineage>
        <taxon>Bacteria</taxon>
        <taxon>Pseudomonadati</taxon>
        <taxon>Bacteroidota</taxon>
        <taxon>Bacteroidia</taxon>
        <taxon>Bacteroidales</taxon>
        <taxon>Prevotellaceae</taxon>
        <taxon>Marseilla</taxon>
    </lineage>
</organism>
<protein>
    <submittedName>
        <fullName evidence="3">DUF2264 domain-containing protein</fullName>
    </submittedName>
</protein>
<feature type="signal peptide" evidence="1">
    <location>
        <begin position="1"/>
        <end position="21"/>
    </location>
</feature>
<dbReference type="PANTHER" id="PTHR35339:SF4">
    <property type="entry name" value="LINALOOL DEHYDRATASE_ISOMERASE DOMAIN-CONTAINING PROTEIN"/>
    <property type="match status" value="1"/>
</dbReference>
<keyword evidence="4" id="KW-1185">Reference proteome</keyword>
<evidence type="ECO:0000313" key="4">
    <source>
        <dbReference type="Proteomes" id="UP000764045"/>
    </source>
</evidence>
<evidence type="ECO:0000259" key="2">
    <source>
        <dbReference type="Pfam" id="PF10022"/>
    </source>
</evidence>
<accession>A0A939B2H8</accession>
<name>A0A939B2H8_9BACT</name>